<sequence>MEAPNLNRLSQAFGIVSEECLKFNNIPAFNQGTEIRNAFEQLTGRVDGLTGLVGVLTDRVDGLTGLVGVLTDRVDGLTGRVGVLTSRIEELQIQIQQQMQQMQRMQTQMEDSLQRIDQKFGSLEARIIAL</sequence>
<organism evidence="2 3">
    <name type="scientific">Sclerotinia nivalis</name>
    <dbReference type="NCBI Taxonomy" id="352851"/>
    <lineage>
        <taxon>Eukaryota</taxon>
        <taxon>Fungi</taxon>
        <taxon>Dikarya</taxon>
        <taxon>Ascomycota</taxon>
        <taxon>Pezizomycotina</taxon>
        <taxon>Leotiomycetes</taxon>
        <taxon>Helotiales</taxon>
        <taxon>Sclerotiniaceae</taxon>
        <taxon>Sclerotinia</taxon>
    </lineage>
</organism>
<dbReference type="Proteomes" id="UP001152300">
    <property type="component" value="Unassembled WGS sequence"/>
</dbReference>
<evidence type="ECO:0000313" key="3">
    <source>
        <dbReference type="Proteomes" id="UP001152300"/>
    </source>
</evidence>
<protein>
    <submittedName>
        <fullName evidence="2">Uncharacterized protein</fullName>
    </submittedName>
</protein>
<reference evidence="2" key="1">
    <citation type="submission" date="2022-11" db="EMBL/GenBank/DDBJ databases">
        <title>Genome Resource of Sclerotinia nivalis Strain SnTB1, a Plant Pathogen Isolated from American Ginseng.</title>
        <authorList>
            <person name="Fan S."/>
        </authorList>
    </citation>
    <scope>NUCLEOTIDE SEQUENCE</scope>
    <source>
        <strain evidence="2">SnTB1</strain>
    </source>
</reference>
<keyword evidence="3" id="KW-1185">Reference proteome</keyword>
<feature type="coiled-coil region" evidence="1">
    <location>
        <begin position="81"/>
        <end position="119"/>
    </location>
</feature>
<dbReference type="Gene3D" id="1.20.5.340">
    <property type="match status" value="1"/>
</dbReference>
<accession>A0A9X0DNT4</accession>
<dbReference type="EMBL" id="JAPEIS010000001">
    <property type="protein sequence ID" value="KAJ8070456.1"/>
    <property type="molecule type" value="Genomic_DNA"/>
</dbReference>
<name>A0A9X0DNT4_9HELO</name>
<proteinExistence type="predicted"/>
<gene>
    <name evidence="2" type="ORF">OCU04_000830</name>
</gene>
<dbReference type="AlphaFoldDB" id="A0A9X0DNT4"/>
<keyword evidence="1" id="KW-0175">Coiled coil</keyword>
<dbReference type="OrthoDB" id="2122982at2759"/>
<evidence type="ECO:0000256" key="1">
    <source>
        <dbReference type="SAM" id="Coils"/>
    </source>
</evidence>
<comment type="caution">
    <text evidence="2">The sequence shown here is derived from an EMBL/GenBank/DDBJ whole genome shotgun (WGS) entry which is preliminary data.</text>
</comment>
<evidence type="ECO:0000313" key="2">
    <source>
        <dbReference type="EMBL" id="KAJ8070456.1"/>
    </source>
</evidence>